<dbReference type="Proteomes" id="UP000001822">
    <property type="component" value="Chromosome"/>
</dbReference>
<name>A0A6N4SMK4_CYTH3</name>
<reference evidence="2 3" key="1">
    <citation type="journal article" date="2007" name="Appl. Environ. Microbiol.">
        <title>Genome sequence of the cellulolytic gliding bacterium Cytophaga hutchinsonii.</title>
        <authorList>
            <person name="Xie G."/>
            <person name="Bruce D.C."/>
            <person name="Challacombe J.F."/>
            <person name="Chertkov O."/>
            <person name="Detter J.C."/>
            <person name="Gilna P."/>
            <person name="Han C.S."/>
            <person name="Lucas S."/>
            <person name="Misra M."/>
            <person name="Myers G.L."/>
            <person name="Richardson P."/>
            <person name="Tapia R."/>
            <person name="Thayer N."/>
            <person name="Thompson L.S."/>
            <person name="Brettin T.S."/>
            <person name="Henrissat B."/>
            <person name="Wilson D.B."/>
            <person name="McBride M.J."/>
        </authorList>
    </citation>
    <scope>NUCLEOTIDE SEQUENCE [LARGE SCALE GENOMIC DNA]</scope>
    <source>
        <strain evidence="3">ATCC 33406 / DSM 1761 / CIP 103989 / NBRC 15051 / NCIMB 9469 / D465</strain>
    </source>
</reference>
<proteinExistence type="predicted"/>
<evidence type="ECO:0000313" key="3">
    <source>
        <dbReference type="Proteomes" id="UP000001822"/>
    </source>
</evidence>
<keyword evidence="3" id="KW-1185">Reference proteome</keyword>
<gene>
    <name evidence="2" type="ordered locus">CHU_0215</name>
</gene>
<accession>A0A6N4SMK4</accession>
<feature type="region of interest" description="Disordered" evidence="1">
    <location>
        <begin position="86"/>
        <end position="106"/>
    </location>
</feature>
<dbReference type="KEGG" id="chu:CHU_0215"/>
<protein>
    <submittedName>
        <fullName evidence="2">Uncharacterized protein</fullName>
    </submittedName>
</protein>
<evidence type="ECO:0000256" key="1">
    <source>
        <dbReference type="SAM" id="MobiDB-lite"/>
    </source>
</evidence>
<dbReference type="AlphaFoldDB" id="A0A6N4SMK4"/>
<sequence>MILIFLTTFRKQPAKMKNLKTIIPVWMLAATLVLYISCGDRAAQNEATKDSLPTAAVEDTVVIEEEIWIISEDKINELHLSTESPKAGAKTLGTKEPAEKAASALPNKTVSKKQIDSLLTGIGYNTVESVDITALAIPLEETQTVVAYNKKGVAKESFVVVSNANGDVEHIIFSNKKYKDIYDVQAGMSGKEVKKLRKQLKHMVKNGQIFLYDDQSNIMYLLDAKDQGNEVTEEQIDTMEVTAIVWKDKKHHKKK</sequence>
<organism evidence="2 3">
    <name type="scientific">Cytophaga hutchinsonii (strain ATCC 33406 / DSM 1761 / CIP 103989 / NBRC 15051 / NCIMB 9469 / D465)</name>
    <dbReference type="NCBI Taxonomy" id="269798"/>
    <lineage>
        <taxon>Bacteria</taxon>
        <taxon>Pseudomonadati</taxon>
        <taxon>Bacteroidota</taxon>
        <taxon>Cytophagia</taxon>
        <taxon>Cytophagales</taxon>
        <taxon>Cytophagaceae</taxon>
        <taxon>Cytophaga</taxon>
    </lineage>
</organism>
<evidence type="ECO:0000313" key="2">
    <source>
        <dbReference type="EMBL" id="ABG57507.1"/>
    </source>
</evidence>
<dbReference type="EMBL" id="CP000383">
    <property type="protein sequence ID" value="ABG57507.1"/>
    <property type="molecule type" value="Genomic_DNA"/>
</dbReference>